<organism evidence="6 7">
    <name type="scientific">Paenibacillus chungangensis</name>
    <dbReference type="NCBI Taxonomy" id="696535"/>
    <lineage>
        <taxon>Bacteria</taxon>
        <taxon>Bacillati</taxon>
        <taxon>Bacillota</taxon>
        <taxon>Bacilli</taxon>
        <taxon>Bacillales</taxon>
        <taxon>Paenibacillaceae</taxon>
        <taxon>Paenibacillus</taxon>
    </lineage>
</organism>
<keyword evidence="3 5" id="KW-0904">Protein phosphatase</keyword>
<accession>A0ABW3HVV7</accession>
<dbReference type="Gene3D" id="3.20.20.140">
    <property type="entry name" value="Metal-dependent hydrolases"/>
    <property type="match status" value="1"/>
</dbReference>
<dbReference type="PANTHER" id="PTHR39181">
    <property type="entry name" value="TYROSINE-PROTEIN PHOSPHATASE YWQE"/>
    <property type="match status" value="1"/>
</dbReference>
<name>A0ABW3HVV7_9BACL</name>
<dbReference type="EMBL" id="JBHTJZ010000062">
    <property type="protein sequence ID" value="MFD0961651.1"/>
    <property type="molecule type" value="Genomic_DNA"/>
</dbReference>
<dbReference type="EC" id="3.1.3.48" evidence="5"/>
<evidence type="ECO:0000256" key="5">
    <source>
        <dbReference type="PIRNR" id="PIRNR016557"/>
    </source>
</evidence>
<evidence type="ECO:0000256" key="4">
    <source>
        <dbReference type="ARBA" id="ARBA00051722"/>
    </source>
</evidence>
<comment type="similarity">
    <text evidence="1 5">Belongs to the metallo-dependent hydrolases superfamily. CpsB/CapC family.</text>
</comment>
<evidence type="ECO:0000256" key="1">
    <source>
        <dbReference type="ARBA" id="ARBA00005750"/>
    </source>
</evidence>
<protein>
    <recommendedName>
        <fullName evidence="5">Tyrosine-protein phosphatase</fullName>
        <ecNumber evidence="5">3.1.3.48</ecNumber>
    </recommendedName>
</protein>
<reference evidence="7" key="1">
    <citation type="journal article" date="2019" name="Int. J. Syst. Evol. Microbiol.">
        <title>The Global Catalogue of Microorganisms (GCM) 10K type strain sequencing project: providing services to taxonomists for standard genome sequencing and annotation.</title>
        <authorList>
            <consortium name="The Broad Institute Genomics Platform"/>
            <consortium name="The Broad Institute Genome Sequencing Center for Infectious Disease"/>
            <person name="Wu L."/>
            <person name="Ma J."/>
        </authorList>
    </citation>
    <scope>NUCLEOTIDE SEQUENCE [LARGE SCALE GENOMIC DNA]</scope>
    <source>
        <strain evidence="7">CCUG 59129</strain>
    </source>
</reference>
<dbReference type="InterPro" id="IPR016667">
    <property type="entry name" value="Caps_polysacc_synth_CpsB/CapC"/>
</dbReference>
<dbReference type="SUPFAM" id="SSF89550">
    <property type="entry name" value="PHP domain-like"/>
    <property type="match status" value="1"/>
</dbReference>
<evidence type="ECO:0000313" key="6">
    <source>
        <dbReference type="EMBL" id="MFD0961651.1"/>
    </source>
</evidence>
<sequence length="258" mass="28658">MIDIHTHILPGIDDGASTFDDTLQMAEAAYREGITTLIATPHHANGHYMNLADDVRKLTAEMNGRLRDAGVPVSIACGQEIRVHDDLLDAWHRAELLTLADSSYVLLEMPSSRVPSGMEELIHELHIMGIRPIIAHPERNADIVRSPEVLAELVDAGACAQVTTHSLLGGFGKKIEHASWTLMKQGLIHLLSSDAHHVERRGFRMQEAYETVEARMGKEWMEYLQSNARQVMEDGAITAPPVYSAKGAAKRLWAKLFR</sequence>
<keyword evidence="2 5" id="KW-0378">Hydrolase</keyword>
<evidence type="ECO:0000313" key="7">
    <source>
        <dbReference type="Proteomes" id="UP001596989"/>
    </source>
</evidence>
<keyword evidence="7" id="KW-1185">Reference proteome</keyword>
<gene>
    <name evidence="6" type="ORF">ACFQ2I_20085</name>
</gene>
<dbReference type="RefSeq" id="WP_377567429.1">
    <property type="nucleotide sequence ID" value="NZ_JBHTJZ010000062.1"/>
</dbReference>
<dbReference type="PANTHER" id="PTHR39181:SF1">
    <property type="entry name" value="TYROSINE-PROTEIN PHOSPHATASE YWQE"/>
    <property type="match status" value="1"/>
</dbReference>
<evidence type="ECO:0000256" key="3">
    <source>
        <dbReference type="ARBA" id="ARBA00022912"/>
    </source>
</evidence>
<proteinExistence type="inferred from homology"/>
<dbReference type="PIRSF" id="PIRSF016557">
    <property type="entry name" value="Caps_synth_CpsB"/>
    <property type="match status" value="1"/>
</dbReference>
<dbReference type="Proteomes" id="UP001596989">
    <property type="component" value="Unassembled WGS sequence"/>
</dbReference>
<comment type="caution">
    <text evidence="6">The sequence shown here is derived from an EMBL/GenBank/DDBJ whole genome shotgun (WGS) entry which is preliminary data.</text>
</comment>
<comment type="catalytic activity">
    <reaction evidence="4 5">
        <text>O-phospho-L-tyrosyl-[protein] + H2O = L-tyrosyl-[protein] + phosphate</text>
        <dbReference type="Rhea" id="RHEA:10684"/>
        <dbReference type="Rhea" id="RHEA-COMP:10136"/>
        <dbReference type="Rhea" id="RHEA-COMP:20101"/>
        <dbReference type="ChEBI" id="CHEBI:15377"/>
        <dbReference type="ChEBI" id="CHEBI:43474"/>
        <dbReference type="ChEBI" id="CHEBI:46858"/>
        <dbReference type="ChEBI" id="CHEBI:61978"/>
        <dbReference type="EC" id="3.1.3.48"/>
    </reaction>
</comment>
<evidence type="ECO:0000256" key="2">
    <source>
        <dbReference type="ARBA" id="ARBA00022801"/>
    </source>
</evidence>
<dbReference type="Pfam" id="PF19567">
    <property type="entry name" value="CpsB_CapC"/>
    <property type="match status" value="1"/>
</dbReference>
<dbReference type="InterPro" id="IPR016195">
    <property type="entry name" value="Pol/histidinol_Pase-like"/>
</dbReference>